<name>A0A0C1LIH3_9BACT</name>
<dbReference type="AlphaFoldDB" id="A0A0C1LIH3"/>
<evidence type="ECO:0000259" key="7">
    <source>
        <dbReference type="Pfam" id="PF17389"/>
    </source>
</evidence>
<dbReference type="PANTHER" id="PTHR33307:SF6">
    <property type="entry name" value="ALPHA-RHAMNOSIDASE (EUROFUNG)-RELATED"/>
    <property type="match status" value="1"/>
</dbReference>
<evidence type="ECO:0000313" key="10">
    <source>
        <dbReference type="Proteomes" id="UP000031408"/>
    </source>
</evidence>
<dbReference type="EMBL" id="JSVC01000008">
    <property type="protein sequence ID" value="KIC95183.1"/>
    <property type="molecule type" value="Genomic_DNA"/>
</dbReference>
<dbReference type="Pfam" id="PF25788">
    <property type="entry name" value="Ig_Rha78A_N"/>
    <property type="match status" value="1"/>
</dbReference>
<dbReference type="GO" id="GO:0005975">
    <property type="term" value="P:carbohydrate metabolic process"/>
    <property type="evidence" value="ECO:0007669"/>
    <property type="project" value="InterPro"/>
</dbReference>
<comment type="catalytic activity">
    <reaction evidence="1">
        <text>Hydrolysis of terminal non-reducing alpha-L-rhamnose residues in alpha-L-rhamnosides.</text>
        <dbReference type="EC" id="3.2.1.40"/>
    </reaction>
</comment>
<protein>
    <recommendedName>
        <fullName evidence="2">alpha-L-rhamnosidase</fullName>
        <ecNumber evidence="2">3.2.1.40</ecNumber>
    </recommendedName>
</protein>
<dbReference type="InterPro" id="IPR036116">
    <property type="entry name" value="FN3_sf"/>
</dbReference>
<feature type="domain" description="Alpha-L-rhamnosidase six-hairpin glycosidase" evidence="7">
    <location>
        <begin position="444"/>
        <end position="786"/>
    </location>
</feature>
<dbReference type="InterPro" id="IPR008928">
    <property type="entry name" value="6-hairpin_glycosidase_sf"/>
</dbReference>
<feature type="domain" description="Bacterial alpha-L-rhamnosidase N-terminal" evidence="6">
    <location>
        <begin position="160"/>
        <end position="328"/>
    </location>
</feature>
<dbReference type="PIRSF" id="PIRSF010631">
    <property type="entry name" value="A-rhamnsds"/>
    <property type="match status" value="1"/>
</dbReference>
<dbReference type="InterPro" id="IPR013737">
    <property type="entry name" value="Bac_rhamnosid_N"/>
</dbReference>
<dbReference type="SUPFAM" id="SSF48208">
    <property type="entry name" value="Six-hairpin glycosidases"/>
    <property type="match status" value="1"/>
</dbReference>
<keyword evidence="4" id="KW-0732">Signal</keyword>
<dbReference type="RefSeq" id="WP_039138651.1">
    <property type="nucleotide sequence ID" value="NZ_JSVC01000008.1"/>
</dbReference>
<accession>A0A0C1LIH3</accession>
<sequence>MRKVFLLPLVLLMSTTVGFAQSAVTAVWVENRENPLGVVSAQPRFSWRLQSDKRNTVQTAYEINLKEGSATAWSTGKVNSNQSVHVVYNGKPLESGKKYTWQVRAWDNSGKPSAWSKPAFFTMGLLNEADWKASWITPGFTEDENRPSPLFRKEFETKRKLRSAIAYVTSHGMYEAFINGKRIGDAYLTPGWTSYHNRLQYQVYDLTNQLASGRNTIGVQLGSGWYRGNIGFSGQYNVYGKDIALLFQLEIEYSDGTKELVISDGSWKTSTGEIQYAEIYHGETIDHRKEKAGWLNPGYNDSEWSSAQVAGFPKNTLISTINEPVRKQETFKPVKIFTTPAGEKVIDFGQNLVGWVVMRFNGKAGDSIFITHAEVLDKQGNFYIDNLRSAKCRNIFVLRGGQQEVFEPHFTWQGFRYARIEGIKGELLPENFEAVALYSDMEPTGTFTSSNPLINQLQHNIQWGQRGNFLDVPTDCPQRDERLGWTGDAQAFSRTASFNMNVNSFFAKWLRDVEADQVEGKVPFVVPNVLGKNEVNSAGWADVATIAPWNMYLAYGDKRLLETQYNSMKEFVESMRKIAKNDLWNTGFHFGDWLFYRPGDDNDGRAAVTDKYLIAQCFYAHSTELLVNAAKVLGKTEDAASYSDLLKRIRTAFVNEYLTPSGRLVSSTQTAYVLALQFDMFPEQLREQAAKRLADNIESYDYHLTTGFLGTPYLCHVLTRYGYSDIAYRLLLQDSYPSWLYPVKMGATTIWERWDGIRPDSTFQTPGMNSFNHYAYGAIGDWMYRSMVGLDTEEDGPGYRHIRVKPHIGEGFTHASASLKTYYGTVSGGWKKENDELQMTVEIPANTTAKIYIPAANAESVTESGKALSAIAGIKINGGEKGYVVIETGSGKYNFIVKK</sequence>
<dbReference type="Pfam" id="PF17390">
    <property type="entry name" value="Bac_rhamnosid_C"/>
    <property type="match status" value="1"/>
</dbReference>
<feature type="domain" description="Alpha-L-rhamnosidase concanavalin-like" evidence="5">
    <location>
        <begin position="339"/>
        <end position="437"/>
    </location>
</feature>
<keyword evidence="3" id="KW-0378">Hydrolase</keyword>
<feature type="domain" description="Alpha-L-rhamnosidase C-terminal" evidence="8">
    <location>
        <begin position="794"/>
        <end position="866"/>
    </location>
</feature>
<evidence type="ECO:0000256" key="3">
    <source>
        <dbReference type="ARBA" id="ARBA00022801"/>
    </source>
</evidence>
<evidence type="ECO:0000313" key="9">
    <source>
        <dbReference type="EMBL" id="KIC95183.1"/>
    </source>
</evidence>
<dbReference type="EC" id="3.2.1.40" evidence="2"/>
<organism evidence="9 10">
    <name type="scientific">Flavihumibacter solisilvae</name>
    <dbReference type="NCBI Taxonomy" id="1349421"/>
    <lineage>
        <taxon>Bacteria</taxon>
        <taxon>Pseudomonadati</taxon>
        <taxon>Bacteroidota</taxon>
        <taxon>Chitinophagia</taxon>
        <taxon>Chitinophagales</taxon>
        <taxon>Chitinophagaceae</taxon>
        <taxon>Flavihumibacter</taxon>
    </lineage>
</organism>
<dbReference type="InterPro" id="IPR013783">
    <property type="entry name" value="Ig-like_fold"/>
</dbReference>
<dbReference type="InterPro" id="IPR035396">
    <property type="entry name" value="Bac_rhamnosid6H"/>
</dbReference>
<dbReference type="OrthoDB" id="9766741at2"/>
<dbReference type="InterPro" id="IPR035398">
    <property type="entry name" value="Bac_rhamnosid_C"/>
</dbReference>
<evidence type="ECO:0000256" key="1">
    <source>
        <dbReference type="ARBA" id="ARBA00001445"/>
    </source>
</evidence>
<dbReference type="STRING" id="1349421.OI18_07695"/>
<proteinExistence type="predicted"/>
<comment type="caution">
    <text evidence="9">The sequence shown here is derived from an EMBL/GenBank/DDBJ whole genome shotgun (WGS) entry which is preliminary data.</text>
</comment>
<dbReference type="InterPro" id="IPR012341">
    <property type="entry name" value="6hp_glycosidase-like_sf"/>
</dbReference>
<feature type="signal peptide" evidence="4">
    <location>
        <begin position="1"/>
        <end position="22"/>
    </location>
</feature>
<feature type="chain" id="PRO_5002135667" description="alpha-L-rhamnosidase" evidence="4">
    <location>
        <begin position="23"/>
        <end position="899"/>
    </location>
</feature>
<dbReference type="SUPFAM" id="SSF49265">
    <property type="entry name" value="Fibronectin type III"/>
    <property type="match status" value="1"/>
</dbReference>
<keyword evidence="10" id="KW-1185">Reference proteome</keyword>
<dbReference type="Gene3D" id="1.50.10.10">
    <property type="match status" value="1"/>
</dbReference>
<dbReference type="InterPro" id="IPR016007">
    <property type="entry name" value="Alpha_rhamnosid"/>
</dbReference>
<evidence type="ECO:0000259" key="8">
    <source>
        <dbReference type="Pfam" id="PF17390"/>
    </source>
</evidence>
<dbReference type="InterPro" id="IPR008902">
    <property type="entry name" value="Rhamnosid_concanavalin"/>
</dbReference>
<dbReference type="Proteomes" id="UP000031408">
    <property type="component" value="Unassembled WGS sequence"/>
</dbReference>
<dbReference type="PANTHER" id="PTHR33307">
    <property type="entry name" value="ALPHA-RHAMNOSIDASE (EUROFUNG)"/>
    <property type="match status" value="1"/>
</dbReference>
<dbReference type="Pfam" id="PF17389">
    <property type="entry name" value="Bac_rhamnosid6H"/>
    <property type="match status" value="1"/>
</dbReference>
<dbReference type="Pfam" id="PF05592">
    <property type="entry name" value="Bac_rhamnosid"/>
    <property type="match status" value="1"/>
</dbReference>
<gene>
    <name evidence="9" type="ORF">OI18_07695</name>
</gene>
<reference evidence="9 10" key="1">
    <citation type="submission" date="2014-11" db="EMBL/GenBank/DDBJ databases">
        <title>Genome sequence of Flavihumibacter solisilvae 3-3.</title>
        <authorList>
            <person name="Zhou G."/>
            <person name="Li M."/>
            <person name="Wang G."/>
        </authorList>
    </citation>
    <scope>NUCLEOTIDE SEQUENCE [LARGE SCALE GENOMIC DNA]</scope>
    <source>
        <strain evidence="9 10">3-3</strain>
    </source>
</reference>
<dbReference type="Gene3D" id="2.60.40.10">
    <property type="entry name" value="Immunoglobulins"/>
    <property type="match status" value="1"/>
</dbReference>
<evidence type="ECO:0000256" key="4">
    <source>
        <dbReference type="SAM" id="SignalP"/>
    </source>
</evidence>
<evidence type="ECO:0000259" key="6">
    <source>
        <dbReference type="Pfam" id="PF08531"/>
    </source>
</evidence>
<dbReference type="GO" id="GO:0030596">
    <property type="term" value="F:alpha-L-rhamnosidase activity"/>
    <property type="evidence" value="ECO:0007669"/>
    <property type="project" value="UniProtKB-EC"/>
</dbReference>
<dbReference type="Gene3D" id="2.60.420.10">
    <property type="entry name" value="Maltose phosphorylase, domain 3"/>
    <property type="match status" value="1"/>
</dbReference>
<evidence type="ECO:0000259" key="5">
    <source>
        <dbReference type="Pfam" id="PF05592"/>
    </source>
</evidence>
<dbReference type="Pfam" id="PF08531">
    <property type="entry name" value="Bac_rhamnosid_N"/>
    <property type="match status" value="1"/>
</dbReference>
<evidence type="ECO:0000256" key="2">
    <source>
        <dbReference type="ARBA" id="ARBA00012652"/>
    </source>
</evidence>
<dbReference type="Gene3D" id="2.60.120.260">
    <property type="entry name" value="Galactose-binding domain-like"/>
    <property type="match status" value="2"/>
</dbReference>